<dbReference type="AlphaFoldDB" id="A0A7G1IQ99"/>
<proteinExistence type="predicted"/>
<sequence length="139" mass="16383">MRRSIKISNKRYELATNAYTPIAYKNEFGQDFFKDLLGLLKNKQLVAQLNQLEKGNDLVAESVDLSLLEDFDITFFYRLFWVFAKSGNPKIKPFDDFFMEMEEFPLDEVCPLMMEMLNTVLQTKKKQTHQKQQAKNPSR</sequence>
<evidence type="ECO:0000313" key="2">
    <source>
        <dbReference type="Proteomes" id="UP000516106"/>
    </source>
</evidence>
<evidence type="ECO:0008006" key="3">
    <source>
        <dbReference type="Google" id="ProtNLM"/>
    </source>
</evidence>
<evidence type="ECO:0000313" key="1">
    <source>
        <dbReference type="EMBL" id="BCJ09624.1"/>
    </source>
</evidence>
<organism evidence="1 2">
    <name type="scientific">Streptococcus mitis</name>
    <dbReference type="NCBI Taxonomy" id="28037"/>
    <lineage>
        <taxon>Bacteria</taxon>
        <taxon>Bacillati</taxon>
        <taxon>Bacillota</taxon>
        <taxon>Bacilli</taxon>
        <taxon>Lactobacillales</taxon>
        <taxon>Streptococcaceae</taxon>
        <taxon>Streptococcus</taxon>
        <taxon>Streptococcus mitis group</taxon>
    </lineage>
</organism>
<dbReference type="Proteomes" id="UP000516106">
    <property type="component" value="Chromosome"/>
</dbReference>
<dbReference type="EMBL" id="AP023349">
    <property type="protein sequence ID" value="BCJ09624.1"/>
    <property type="molecule type" value="Genomic_DNA"/>
</dbReference>
<gene>
    <name evidence="1" type="ORF">SMNM65_00560</name>
</gene>
<name>A0A7G1IQ99_STRMT</name>
<protein>
    <recommendedName>
        <fullName evidence="3">Prophage pi2 protein 40</fullName>
    </recommendedName>
</protein>
<reference evidence="2" key="1">
    <citation type="submission" date="2020-08" db="EMBL/GenBank/DDBJ databases">
        <title>Complete genome sequence of Streptococcus mitis strain Nm-65.</title>
        <authorList>
            <person name="Tabata A."/>
            <person name="Ohkuni H."/>
            <person name="Nagamune H."/>
        </authorList>
    </citation>
    <scope>NUCLEOTIDE SEQUENCE [LARGE SCALE GENOMIC DNA]</scope>
    <source>
        <strain evidence="2">Nm-65</strain>
    </source>
</reference>
<accession>A0A7G1IQ99</accession>